<feature type="region of interest" description="Disordered" evidence="1">
    <location>
        <begin position="542"/>
        <end position="567"/>
    </location>
</feature>
<keyword evidence="3" id="KW-1185">Reference proteome</keyword>
<dbReference type="Proteomes" id="UP000016932">
    <property type="component" value="Unassembled WGS sequence"/>
</dbReference>
<dbReference type="GeneID" id="19334364"/>
<evidence type="ECO:0000313" key="3">
    <source>
        <dbReference type="Proteomes" id="UP000016932"/>
    </source>
</evidence>
<dbReference type="EMBL" id="KB446570">
    <property type="protein sequence ID" value="EME77085.1"/>
    <property type="molecule type" value="Genomic_DNA"/>
</dbReference>
<dbReference type="RefSeq" id="XP_007932343.1">
    <property type="nucleotide sequence ID" value="XM_007934152.1"/>
</dbReference>
<gene>
    <name evidence="2" type="ORF">MYCFIDRAFT_180316</name>
</gene>
<evidence type="ECO:0000313" key="2">
    <source>
        <dbReference type="EMBL" id="EME77085.1"/>
    </source>
</evidence>
<protein>
    <submittedName>
        <fullName evidence="2">Uncharacterized protein</fullName>
    </submittedName>
</protein>
<accession>M2YGY7</accession>
<dbReference type="VEuPathDB" id="FungiDB:MYCFIDRAFT_180316"/>
<organism evidence="2 3">
    <name type="scientific">Pseudocercospora fijiensis (strain CIRAD86)</name>
    <name type="common">Black leaf streak disease fungus</name>
    <name type="synonym">Mycosphaerella fijiensis</name>
    <dbReference type="NCBI Taxonomy" id="383855"/>
    <lineage>
        <taxon>Eukaryota</taxon>
        <taxon>Fungi</taxon>
        <taxon>Dikarya</taxon>
        <taxon>Ascomycota</taxon>
        <taxon>Pezizomycotina</taxon>
        <taxon>Dothideomycetes</taxon>
        <taxon>Dothideomycetidae</taxon>
        <taxon>Mycosphaerellales</taxon>
        <taxon>Mycosphaerellaceae</taxon>
        <taxon>Pseudocercospora</taxon>
    </lineage>
</organism>
<dbReference type="HOGENOM" id="CLU_408323_0_0_1"/>
<dbReference type="AlphaFoldDB" id="M2YGY7"/>
<dbReference type="KEGG" id="pfj:MYCFIDRAFT_180316"/>
<name>M2YGY7_PSEFD</name>
<feature type="region of interest" description="Disordered" evidence="1">
    <location>
        <begin position="167"/>
        <end position="206"/>
    </location>
</feature>
<feature type="compositionally biased region" description="Basic and acidic residues" evidence="1">
    <location>
        <begin position="179"/>
        <end position="200"/>
    </location>
</feature>
<evidence type="ECO:0000256" key="1">
    <source>
        <dbReference type="SAM" id="MobiDB-lite"/>
    </source>
</evidence>
<reference evidence="2 3" key="1">
    <citation type="journal article" date="2012" name="PLoS Pathog.">
        <title>Diverse lifestyles and strategies of plant pathogenesis encoded in the genomes of eighteen Dothideomycetes fungi.</title>
        <authorList>
            <person name="Ohm R.A."/>
            <person name="Feau N."/>
            <person name="Henrissat B."/>
            <person name="Schoch C.L."/>
            <person name="Horwitz B.A."/>
            <person name="Barry K.W."/>
            <person name="Condon B.J."/>
            <person name="Copeland A.C."/>
            <person name="Dhillon B."/>
            <person name="Glaser F."/>
            <person name="Hesse C.N."/>
            <person name="Kosti I."/>
            <person name="LaButti K."/>
            <person name="Lindquist E.A."/>
            <person name="Lucas S."/>
            <person name="Salamov A.A."/>
            <person name="Bradshaw R.E."/>
            <person name="Ciuffetti L."/>
            <person name="Hamelin R.C."/>
            <person name="Kema G.H.J."/>
            <person name="Lawrence C."/>
            <person name="Scott J.A."/>
            <person name="Spatafora J.W."/>
            <person name="Turgeon B.G."/>
            <person name="de Wit P.J.G.M."/>
            <person name="Zhong S."/>
            <person name="Goodwin S.B."/>
            <person name="Grigoriev I.V."/>
        </authorList>
    </citation>
    <scope>NUCLEOTIDE SEQUENCE [LARGE SCALE GENOMIC DNA]</scope>
    <source>
        <strain evidence="2 3">CIRAD86</strain>
    </source>
</reference>
<sequence length="673" mass="73440">MISSLFGSTVRRRGSVVQGDYEMAKRLGKKRLVSPQFSFSAFVSLYFGVPLTGILGRSHSFFPGFCCPMLWVSFYQHSQSFSTPLGPSCTPLLTSSRYEKVARIWLNIPSLRIIRSYSFLLSPRPAGGMQEASPEVSPPAPHRRLFAPALAAEHRDRLLEQLQQNNSALQQRRTAATPARREREAEIGDGEKNNQKEALQRKKAPRRTVLSHAFGRAAETVLPEQDVAQPQLVHGGEEQMEKDAIREEAMKISNRHPGDQAAYADTVNAMSSANTTTTTSRIVFGFALLCLAGMVYAILHPLGSDIACITVHRVFCPRASRRLPIMQIAGMPASATLHSCTQSQYEEWVLAPAYQLGEQADSVTLRSTEETVLVKDMVRSTLTAANMGWMVLGQGSWGEACVAEVEEAATCWADAGRAEGTYMQHLSDAALLLRIAWDGLTNGDGGSDSAQQYGLLRCIEASDVARRCVDARRRGQEGRVQQAIRATAVEAEATADWLQLLARYTDADAGEQRSSLAGLAEAARRVTTAVAVAVAAVAVAEEDEKANDAPRQRQDSTLLDAENGPRPRLQGRARQLVLARARGQPEMLAAAVAAVWQETLADLQRICTSETSEFIQSIPHPIGSNALSSNTFFVPTLLSSHHESVLHTFAVRDLNCADIRSRMLTNPGSNLAT</sequence>
<proteinExistence type="predicted"/>